<evidence type="ECO:0000256" key="3">
    <source>
        <dbReference type="HAMAP-Rule" id="MF_01077"/>
    </source>
</evidence>
<protein>
    <recommendedName>
        <fullName evidence="3">Ribosome maturation factor RimP</fullName>
    </recommendedName>
</protein>
<dbReference type="GO" id="GO:0000028">
    <property type="term" value="P:ribosomal small subunit assembly"/>
    <property type="evidence" value="ECO:0007669"/>
    <property type="project" value="TreeGrafter"/>
</dbReference>
<dbReference type="InterPro" id="IPR028998">
    <property type="entry name" value="RimP_C"/>
</dbReference>
<dbReference type="FunFam" id="3.30.300.70:FF:000001">
    <property type="entry name" value="Ribosome maturation factor RimP"/>
    <property type="match status" value="1"/>
</dbReference>
<evidence type="ECO:0000313" key="6">
    <source>
        <dbReference type="EMBL" id="CAI4033681.1"/>
    </source>
</evidence>
<accession>A0AA86N369</accession>
<dbReference type="Pfam" id="PF17384">
    <property type="entry name" value="DUF150_C"/>
    <property type="match status" value="1"/>
</dbReference>
<evidence type="ECO:0000313" key="7">
    <source>
        <dbReference type="Proteomes" id="UP001179121"/>
    </source>
</evidence>
<dbReference type="GO" id="GO:0005829">
    <property type="term" value="C:cytosol"/>
    <property type="evidence" value="ECO:0007669"/>
    <property type="project" value="TreeGrafter"/>
</dbReference>
<dbReference type="SUPFAM" id="SSF75420">
    <property type="entry name" value="YhbC-like, N-terminal domain"/>
    <property type="match status" value="1"/>
</dbReference>
<evidence type="ECO:0000259" key="4">
    <source>
        <dbReference type="Pfam" id="PF02576"/>
    </source>
</evidence>
<name>A0AA86N369_9BACT</name>
<organism evidence="6 7">
    <name type="scientific">Nitrospira tepida</name>
    <dbReference type="NCBI Taxonomy" id="2973512"/>
    <lineage>
        <taxon>Bacteria</taxon>
        <taxon>Pseudomonadati</taxon>
        <taxon>Nitrospirota</taxon>
        <taxon>Nitrospiria</taxon>
        <taxon>Nitrospirales</taxon>
        <taxon>Nitrospiraceae</taxon>
        <taxon>Nitrospira</taxon>
    </lineage>
</organism>
<evidence type="ECO:0000259" key="5">
    <source>
        <dbReference type="Pfam" id="PF17384"/>
    </source>
</evidence>
<gene>
    <name evidence="3" type="primary">rimP</name>
    <name evidence="6" type="ORF">DNFV4_04123</name>
</gene>
<dbReference type="PANTHER" id="PTHR33867:SF1">
    <property type="entry name" value="RIBOSOME MATURATION FACTOR RIMP"/>
    <property type="match status" value="1"/>
</dbReference>
<dbReference type="EMBL" id="OX365700">
    <property type="protein sequence ID" value="CAI4033681.1"/>
    <property type="molecule type" value="Genomic_DNA"/>
</dbReference>
<dbReference type="InterPro" id="IPR028989">
    <property type="entry name" value="RimP_N"/>
</dbReference>
<dbReference type="InterPro" id="IPR003728">
    <property type="entry name" value="Ribosome_maturation_RimP"/>
</dbReference>
<comment type="function">
    <text evidence="3">Required for maturation of 30S ribosomal subunits.</text>
</comment>
<dbReference type="AlphaFoldDB" id="A0AA86N369"/>
<comment type="subcellular location">
    <subcellularLocation>
        <location evidence="3">Cytoplasm</location>
    </subcellularLocation>
</comment>
<dbReference type="KEGG" id="nti:DNFV4_04123"/>
<feature type="domain" description="Ribosome maturation factor RimP C-terminal" evidence="5">
    <location>
        <begin position="88"/>
        <end position="157"/>
    </location>
</feature>
<dbReference type="Pfam" id="PF02576">
    <property type="entry name" value="RimP_N"/>
    <property type="match status" value="1"/>
</dbReference>
<dbReference type="SUPFAM" id="SSF74942">
    <property type="entry name" value="YhbC-like, C-terminal domain"/>
    <property type="match status" value="1"/>
</dbReference>
<dbReference type="InterPro" id="IPR036847">
    <property type="entry name" value="RimP_C_sf"/>
</dbReference>
<dbReference type="PANTHER" id="PTHR33867">
    <property type="entry name" value="RIBOSOME MATURATION FACTOR RIMP"/>
    <property type="match status" value="1"/>
</dbReference>
<dbReference type="Gene3D" id="3.30.300.70">
    <property type="entry name" value="RimP-like superfamily, N-terminal"/>
    <property type="match status" value="1"/>
</dbReference>
<dbReference type="GO" id="GO:0006412">
    <property type="term" value="P:translation"/>
    <property type="evidence" value="ECO:0007669"/>
    <property type="project" value="TreeGrafter"/>
</dbReference>
<dbReference type="CDD" id="cd01734">
    <property type="entry name" value="YlxS_C"/>
    <property type="match status" value="1"/>
</dbReference>
<dbReference type="Proteomes" id="UP001179121">
    <property type="component" value="Chromosome"/>
</dbReference>
<reference evidence="6" key="1">
    <citation type="submission" date="2022-10" db="EMBL/GenBank/DDBJ databases">
        <authorList>
            <person name="Koch H."/>
        </authorList>
    </citation>
    <scope>NUCLEOTIDE SEQUENCE</scope>
    <source>
        <strain evidence="6">DNF</strain>
    </source>
</reference>
<evidence type="ECO:0000256" key="1">
    <source>
        <dbReference type="ARBA" id="ARBA00022490"/>
    </source>
</evidence>
<dbReference type="Gene3D" id="2.30.30.180">
    <property type="entry name" value="Ribosome maturation factor RimP, C-terminal domain"/>
    <property type="match status" value="1"/>
</dbReference>
<proteinExistence type="inferred from homology"/>
<keyword evidence="1 3" id="KW-0963">Cytoplasm</keyword>
<keyword evidence="2 3" id="KW-0690">Ribosome biogenesis</keyword>
<sequence>MDSAQVAQRVQEVAAPILWAMGLELIDVTCSGQGQRTIVRVYIDKPGGVSLHDCEQAHMSLGPALDVADPIPHAYTLEVSSPGLDRPLKTLADYQRVMGRLVNLKLAQVREGQWRVVGRLTAVDEQGLSLTLREGKTDRSIQLGWEAIAGGRLEVEFSK</sequence>
<dbReference type="InterPro" id="IPR035956">
    <property type="entry name" value="RimP_N_sf"/>
</dbReference>
<evidence type="ECO:0000256" key="2">
    <source>
        <dbReference type="ARBA" id="ARBA00022517"/>
    </source>
</evidence>
<feature type="domain" description="Ribosome maturation factor RimP N-terminal" evidence="4">
    <location>
        <begin position="14"/>
        <end position="85"/>
    </location>
</feature>
<dbReference type="HAMAP" id="MF_01077">
    <property type="entry name" value="RimP"/>
    <property type="match status" value="1"/>
</dbReference>
<comment type="similarity">
    <text evidence="3">Belongs to the RimP family.</text>
</comment>
<keyword evidence="7" id="KW-1185">Reference proteome</keyword>